<dbReference type="AlphaFoldDB" id="A0A644W5K0"/>
<evidence type="ECO:0000256" key="1">
    <source>
        <dbReference type="SAM" id="MobiDB-lite"/>
    </source>
</evidence>
<dbReference type="EMBL" id="VSSQ01000643">
    <property type="protein sequence ID" value="MPL99055.1"/>
    <property type="molecule type" value="Genomic_DNA"/>
</dbReference>
<organism evidence="2">
    <name type="scientific">bioreactor metagenome</name>
    <dbReference type="NCBI Taxonomy" id="1076179"/>
    <lineage>
        <taxon>unclassified sequences</taxon>
        <taxon>metagenomes</taxon>
        <taxon>ecological metagenomes</taxon>
    </lineage>
</organism>
<evidence type="ECO:0000313" key="2">
    <source>
        <dbReference type="EMBL" id="MPL99055.1"/>
    </source>
</evidence>
<proteinExistence type="predicted"/>
<name>A0A644W5K0_9ZZZZ</name>
<comment type="caution">
    <text evidence="2">The sequence shown here is derived from an EMBL/GenBank/DDBJ whole genome shotgun (WGS) entry which is preliminary data.</text>
</comment>
<accession>A0A644W5K0</accession>
<feature type="region of interest" description="Disordered" evidence="1">
    <location>
        <begin position="583"/>
        <end position="615"/>
    </location>
</feature>
<gene>
    <name evidence="2" type="ORF">SDC9_45270</name>
</gene>
<dbReference type="AntiFam" id="ANF00129">
    <property type="entry name" value="Shadow ORF (opposite rpoB)"/>
</dbReference>
<protein>
    <submittedName>
        <fullName evidence="2">Uncharacterized protein</fullName>
    </submittedName>
</protein>
<reference evidence="2" key="1">
    <citation type="submission" date="2019-08" db="EMBL/GenBank/DDBJ databases">
        <authorList>
            <person name="Kucharzyk K."/>
            <person name="Murdoch R.W."/>
            <person name="Higgins S."/>
            <person name="Loffler F."/>
        </authorList>
    </citation>
    <scope>NUCLEOTIDE SEQUENCE</scope>
</reference>
<sequence length="991" mass="104721">MDLVVHEVDKLEHVHAAHGDLLLEGVPRPAVIESNHAVGGELRIFIFAELLQQVEDFLLLGPFEHGSGHFPAVLEGNETHDGLEHLAEVHAAGNAEGVEDHVHRRAVGEVGHVLHGEDPGDDALVAVPSRHLVSHGDFSELGDVDLDHLVYARAECIGAVGPGHLLYRHDLAPCSMGHLEGRVPDFPGLFSEDGPKELLFRRLVGFSLGGDFPDEDVAGVDFGAHADDAVLVEVLQHVLAHVGNIPGDFLGAELGVPGLDLVLFYMDGGIEILLHKPFAEQDGILEVEAFPRHESDDDVSPEGELSSLGGLAVCDDLSLFDRFPLMDDWFLVDHRALVGPAEFHKGVNVRFGTLSDLDPGGIHVFHHAVLGGHHAGAGILGDAVLHSRAHHGGLGGDEGYRLALHVRAHESPVGVVMLQEGDERRGGGDDLLGGDVEVGHFFPGHRNDVALVPGEALLLGDSAVGIHGSVGHSHVHPVLLVGGQEDDLPGHPAVLHLAPGGDEESVLVEAGIGGKGGHEADIGTFRRLDGADPAVVGIVNVPGLEPGPFPGKPSGAKGGKPAPVGHLGERVRLVHELGELPRAEELPEGGGDGAHVDQVPGHGVAQVGDGGHPLLGDTLHAKQADADLVLEKFSHGTDTPVAEVVDVVVRLLRIFEFDDALDDAHQVFLSEEPHVLGNFEAELAVHLVAPHSAEVVPAGVEEETVDIFPCVLDPGRLVGTELPEELHHGLVGVEGTVLFKSGGHGGVRVPHQDLRPAHAPELFEVLLGYGPVPGQHRGAVLVEDGLGGQHALHVLLGDVPLHFLRVEKVEDAFVGGGAEDFQQEGGGNFLPVVNVDGYEIPGSQAELEPGSPVGDDFRGIGFLAGDLFILGEIDACGTGELVDHHALRPVDDESAPSRHQGEVSEEDLLFLHLFRLSVHQPNGGPYGSRPGEVPLAGFLFLCGGFVEKIPDELEGEGAVITFDGKHFVEQFLQSLRNPRLRSGVFLVEPVV</sequence>